<dbReference type="GO" id="GO:0016705">
    <property type="term" value="F:oxidoreductase activity, acting on paired donors, with incorporation or reduction of molecular oxygen"/>
    <property type="evidence" value="ECO:0007669"/>
    <property type="project" value="InterPro"/>
</dbReference>
<dbReference type="PANTHER" id="PTHR47947">
    <property type="entry name" value="CYTOCHROME P450 82C3-RELATED"/>
    <property type="match status" value="1"/>
</dbReference>
<evidence type="ECO:0000256" key="1">
    <source>
        <dbReference type="ARBA" id="ARBA00004167"/>
    </source>
</evidence>
<organism evidence="14 15">
    <name type="scientific">Linum trigynum</name>
    <dbReference type="NCBI Taxonomy" id="586398"/>
    <lineage>
        <taxon>Eukaryota</taxon>
        <taxon>Viridiplantae</taxon>
        <taxon>Streptophyta</taxon>
        <taxon>Embryophyta</taxon>
        <taxon>Tracheophyta</taxon>
        <taxon>Spermatophyta</taxon>
        <taxon>Magnoliopsida</taxon>
        <taxon>eudicotyledons</taxon>
        <taxon>Gunneridae</taxon>
        <taxon>Pentapetalae</taxon>
        <taxon>rosids</taxon>
        <taxon>fabids</taxon>
        <taxon>Malpighiales</taxon>
        <taxon>Linaceae</taxon>
        <taxon>Linum</taxon>
    </lineage>
</organism>
<proteinExistence type="inferred from homology"/>
<dbReference type="PANTHER" id="PTHR47947:SF62">
    <property type="entry name" value="CYTOCHROME P450, FAMILY 81, SUBFAMILY D, POLYPEPTIDE 5"/>
    <property type="match status" value="1"/>
</dbReference>
<keyword evidence="10 13" id="KW-0472">Membrane</keyword>
<dbReference type="InterPro" id="IPR050651">
    <property type="entry name" value="Plant_Cytochrome_P450_Monoox"/>
</dbReference>
<comment type="subcellular location">
    <subcellularLocation>
        <location evidence="1">Membrane</location>
        <topology evidence="1">Single-pass membrane protein</topology>
    </subcellularLocation>
</comment>
<keyword evidence="4 13" id="KW-0812">Transmembrane</keyword>
<keyword evidence="15" id="KW-1185">Reference proteome</keyword>
<evidence type="ECO:0000256" key="4">
    <source>
        <dbReference type="ARBA" id="ARBA00022692"/>
    </source>
</evidence>
<dbReference type="GO" id="GO:0004497">
    <property type="term" value="F:monooxygenase activity"/>
    <property type="evidence" value="ECO:0007669"/>
    <property type="project" value="UniProtKB-KW"/>
</dbReference>
<dbReference type="SUPFAM" id="SSF48264">
    <property type="entry name" value="Cytochrome P450"/>
    <property type="match status" value="1"/>
</dbReference>
<evidence type="ECO:0000256" key="13">
    <source>
        <dbReference type="SAM" id="Phobius"/>
    </source>
</evidence>
<dbReference type="GO" id="GO:0020037">
    <property type="term" value="F:heme binding"/>
    <property type="evidence" value="ECO:0007669"/>
    <property type="project" value="InterPro"/>
</dbReference>
<protein>
    <recommendedName>
        <fullName evidence="16">Cytochrome P450</fullName>
    </recommendedName>
</protein>
<keyword evidence="5 11" id="KW-0479">Metal-binding</keyword>
<dbReference type="PROSITE" id="PS00086">
    <property type="entry name" value="CYTOCHROME_P450"/>
    <property type="match status" value="1"/>
</dbReference>
<dbReference type="Proteomes" id="UP001497516">
    <property type="component" value="Chromosome 6"/>
</dbReference>
<evidence type="ECO:0000256" key="11">
    <source>
        <dbReference type="PIRSR" id="PIRSR602401-1"/>
    </source>
</evidence>
<dbReference type="FunFam" id="1.10.630.10:FF:000023">
    <property type="entry name" value="Cytochrome P450 family protein"/>
    <property type="match status" value="1"/>
</dbReference>
<evidence type="ECO:0000256" key="2">
    <source>
        <dbReference type="ARBA" id="ARBA00010617"/>
    </source>
</evidence>
<feature type="transmembrane region" description="Helical" evidence="13">
    <location>
        <begin position="6"/>
        <end position="28"/>
    </location>
</feature>
<evidence type="ECO:0000256" key="3">
    <source>
        <dbReference type="ARBA" id="ARBA00022617"/>
    </source>
</evidence>
<evidence type="ECO:0000256" key="6">
    <source>
        <dbReference type="ARBA" id="ARBA00022989"/>
    </source>
</evidence>
<evidence type="ECO:0008006" key="16">
    <source>
        <dbReference type="Google" id="ProtNLM"/>
    </source>
</evidence>
<comment type="similarity">
    <text evidence="2 12">Belongs to the cytochrome P450 family.</text>
</comment>
<evidence type="ECO:0000256" key="5">
    <source>
        <dbReference type="ARBA" id="ARBA00022723"/>
    </source>
</evidence>
<evidence type="ECO:0000313" key="15">
    <source>
        <dbReference type="Proteomes" id="UP001497516"/>
    </source>
</evidence>
<keyword evidence="8 11" id="KW-0408">Iron</keyword>
<dbReference type="Pfam" id="PF00067">
    <property type="entry name" value="p450"/>
    <property type="match status" value="1"/>
</dbReference>
<reference evidence="14 15" key="1">
    <citation type="submission" date="2024-04" db="EMBL/GenBank/DDBJ databases">
        <authorList>
            <person name="Fracassetti M."/>
        </authorList>
    </citation>
    <scope>NUCLEOTIDE SEQUENCE [LARGE SCALE GENOMIC DNA]</scope>
</reference>
<dbReference type="EMBL" id="OZ034819">
    <property type="protein sequence ID" value="CAL1395946.1"/>
    <property type="molecule type" value="Genomic_DNA"/>
</dbReference>
<dbReference type="PRINTS" id="PR00463">
    <property type="entry name" value="EP450I"/>
</dbReference>
<keyword evidence="7 12" id="KW-0560">Oxidoreductase</keyword>
<name>A0AAV2FCD1_9ROSI</name>
<keyword evidence="3 11" id="KW-0349">Heme</keyword>
<dbReference type="InterPro" id="IPR001128">
    <property type="entry name" value="Cyt_P450"/>
</dbReference>
<dbReference type="Gene3D" id="1.10.630.10">
    <property type="entry name" value="Cytochrome P450"/>
    <property type="match status" value="1"/>
</dbReference>
<evidence type="ECO:0000256" key="12">
    <source>
        <dbReference type="RuleBase" id="RU000461"/>
    </source>
</evidence>
<evidence type="ECO:0000313" key="14">
    <source>
        <dbReference type="EMBL" id="CAL1395946.1"/>
    </source>
</evidence>
<keyword evidence="9 12" id="KW-0503">Monooxygenase</keyword>
<accession>A0AAV2FCD1</accession>
<gene>
    <name evidence="14" type="ORF">LTRI10_LOCUS36341</name>
</gene>
<dbReference type="AlphaFoldDB" id="A0AAV2FCD1"/>
<evidence type="ECO:0000256" key="7">
    <source>
        <dbReference type="ARBA" id="ARBA00023002"/>
    </source>
</evidence>
<evidence type="ECO:0000256" key="10">
    <source>
        <dbReference type="ARBA" id="ARBA00023136"/>
    </source>
</evidence>
<feature type="binding site" description="axial binding residue" evidence="11">
    <location>
        <position position="457"/>
    </location>
    <ligand>
        <name>heme</name>
        <dbReference type="ChEBI" id="CHEBI:30413"/>
    </ligand>
    <ligandPart>
        <name>Fe</name>
        <dbReference type="ChEBI" id="CHEBI:18248"/>
    </ligandPart>
</feature>
<dbReference type="CDD" id="cd20653">
    <property type="entry name" value="CYP81"/>
    <property type="match status" value="1"/>
</dbReference>
<dbReference type="InterPro" id="IPR017972">
    <property type="entry name" value="Cyt_P450_CS"/>
</dbReference>
<evidence type="ECO:0000256" key="8">
    <source>
        <dbReference type="ARBA" id="ARBA00023004"/>
    </source>
</evidence>
<dbReference type="InterPro" id="IPR002401">
    <property type="entry name" value="Cyt_P450_E_grp-I"/>
</dbReference>
<sequence length="525" mass="59540">MALYHLLQPTTIAFSTLILTIIFIIFSWKSKQRGRLNLPPSPPSLPFIGHLHLLKQPLHRTLQTLSTKYGPIFSLTLGVRNVLVVSSPSLVEECLNKNDLVFANRPHSFLGWKILGYNYTAIGSAPYGPHWRNLRRLSTVELLSTTRLNSTLHVRQDEVNRLVSGLADEVGWSGRFGRKVEMKSRLVGLSMNIVMRMVAGKRYFGGAEGKKEGREEGERFKELIREVFELIGTSNPVDFLPVLKWVDFSGLEKRMWRAHGEMDAFFQGLIDEHRRERREDDDVVSTTMRKTMIDTMLSLQESEPETYSDDIIKGQVMSLILAGTDTSTATVEWAMSLLLNHPEILDKARAEIDNIIGNSRLVHEDDYTNLPYLQGIISEALRLYPVGPLLIPHQSSEECTIGGYSIAKETMLFVNAWTIHRDPTIWEDPTRFWPERHLEAELDSYKLLPFGVGRRSCPGSGLANRVVSVTLGALIQCFEWERISVALLDMKEGPGLTMPKLEPMQAFCKPREFMKDVFNTIQGGI</sequence>
<comment type="cofactor">
    <cofactor evidence="11">
        <name>heme</name>
        <dbReference type="ChEBI" id="CHEBI:30413"/>
    </cofactor>
</comment>
<keyword evidence="6 13" id="KW-1133">Transmembrane helix</keyword>
<dbReference type="PRINTS" id="PR00385">
    <property type="entry name" value="P450"/>
</dbReference>
<dbReference type="GO" id="GO:0016020">
    <property type="term" value="C:membrane"/>
    <property type="evidence" value="ECO:0007669"/>
    <property type="project" value="UniProtKB-SubCell"/>
</dbReference>
<evidence type="ECO:0000256" key="9">
    <source>
        <dbReference type="ARBA" id="ARBA00023033"/>
    </source>
</evidence>
<dbReference type="InterPro" id="IPR036396">
    <property type="entry name" value="Cyt_P450_sf"/>
</dbReference>
<dbReference type="GO" id="GO:0005506">
    <property type="term" value="F:iron ion binding"/>
    <property type="evidence" value="ECO:0007669"/>
    <property type="project" value="InterPro"/>
</dbReference>